<evidence type="ECO:0000313" key="2">
    <source>
        <dbReference type="RefSeq" id="XP_037891572.1"/>
    </source>
</evidence>
<name>A0A9C6DU48_9MUSC</name>
<protein>
    <submittedName>
        <fullName evidence="2">Uncharacterized protein LOC119638697</fullName>
    </submittedName>
</protein>
<dbReference type="RefSeq" id="XP_037891572.1">
    <property type="nucleotide sequence ID" value="XM_038035644.1"/>
</dbReference>
<gene>
    <name evidence="2" type="primary">LOC119638697</name>
</gene>
<dbReference type="AlphaFoldDB" id="A0A9C6DU48"/>
<dbReference type="Proteomes" id="UP000092443">
    <property type="component" value="Unplaced"/>
</dbReference>
<proteinExistence type="predicted"/>
<accession>A0A9C6DU48</accession>
<reference evidence="2" key="1">
    <citation type="submission" date="2025-08" db="UniProtKB">
        <authorList>
            <consortium name="RefSeq"/>
        </authorList>
    </citation>
    <scope>IDENTIFICATION</scope>
    <source>
        <tissue evidence="2">Whole body pupa</tissue>
    </source>
</reference>
<keyword evidence="1" id="KW-1185">Reference proteome</keyword>
<evidence type="ECO:0000313" key="1">
    <source>
        <dbReference type="Proteomes" id="UP000092443"/>
    </source>
</evidence>
<dbReference type="GeneID" id="119638697"/>
<sequence>MTMITIENIGFCSSGKDLDSSTNPEIYKFHLRCSEIRGTRHWKNPSQNATAAAGVRCTNIAFKLKRILYIPTKFNSRLQVKICAGTLLRLRDLISDEERHRCETIVWDYYNDGDNSGVKIDRYILEHVSKLNMPRSQEVTPDRGVVQEFLTKLGGVAELTRVWCEHVRSLCQRLSNIRDPACLRPKDCGQPYLLV</sequence>
<dbReference type="KEGG" id="gfs:119638697"/>
<organism evidence="1 2">
    <name type="scientific">Glossina fuscipes</name>
    <dbReference type="NCBI Taxonomy" id="7396"/>
    <lineage>
        <taxon>Eukaryota</taxon>
        <taxon>Metazoa</taxon>
        <taxon>Ecdysozoa</taxon>
        <taxon>Arthropoda</taxon>
        <taxon>Hexapoda</taxon>
        <taxon>Insecta</taxon>
        <taxon>Pterygota</taxon>
        <taxon>Neoptera</taxon>
        <taxon>Endopterygota</taxon>
        <taxon>Diptera</taxon>
        <taxon>Brachycera</taxon>
        <taxon>Muscomorpha</taxon>
        <taxon>Hippoboscoidea</taxon>
        <taxon>Glossinidae</taxon>
        <taxon>Glossina</taxon>
    </lineage>
</organism>